<dbReference type="AlphaFoldDB" id="A0A0A2TDD6"/>
<evidence type="ECO:0000256" key="7">
    <source>
        <dbReference type="ARBA" id="ARBA00022801"/>
    </source>
</evidence>
<keyword evidence="8" id="KW-0862">Zinc</keyword>
<keyword evidence="5" id="KW-0808">Transferase</keyword>
<dbReference type="OrthoDB" id="4279at2"/>
<comment type="caution">
    <text evidence="13">The sequence shown here is derived from an EMBL/GenBank/DDBJ whole genome shotgun (WGS) entry which is preliminary data.</text>
</comment>
<evidence type="ECO:0000313" key="13">
    <source>
        <dbReference type="EMBL" id="KGP72418.1"/>
    </source>
</evidence>
<evidence type="ECO:0000256" key="12">
    <source>
        <dbReference type="RuleBase" id="RU361274"/>
    </source>
</evidence>
<evidence type="ECO:0000256" key="3">
    <source>
        <dbReference type="ARBA" id="ARBA00003215"/>
    </source>
</evidence>
<comment type="similarity">
    <text evidence="4 12">Belongs to the purine nucleoside phosphorylase YfiH/LACC1 family.</text>
</comment>
<dbReference type="NCBIfam" id="TIGR00726">
    <property type="entry name" value="peptidoglycan editing factor PgeF"/>
    <property type="match status" value="1"/>
</dbReference>
<dbReference type="InterPro" id="IPR003730">
    <property type="entry name" value="Cu_polyphenol_OxRdtase"/>
</dbReference>
<gene>
    <name evidence="13" type="ORF">N782_05800</name>
</gene>
<organism evidence="13 14">
    <name type="scientific">Pontibacillus yanchengensis Y32</name>
    <dbReference type="NCBI Taxonomy" id="1385514"/>
    <lineage>
        <taxon>Bacteria</taxon>
        <taxon>Bacillati</taxon>
        <taxon>Bacillota</taxon>
        <taxon>Bacilli</taxon>
        <taxon>Bacillales</taxon>
        <taxon>Bacillaceae</taxon>
        <taxon>Pontibacillus</taxon>
    </lineage>
</organism>
<dbReference type="GO" id="GO:0017061">
    <property type="term" value="F:S-methyl-5-thioadenosine phosphorylase activity"/>
    <property type="evidence" value="ECO:0007669"/>
    <property type="project" value="UniProtKB-EC"/>
</dbReference>
<dbReference type="STRING" id="1385514.N782_05800"/>
<evidence type="ECO:0000313" key="14">
    <source>
        <dbReference type="Proteomes" id="UP000030147"/>
    </source>
</evidence>
<evidence type="ECO:0000256" key="5">
    <source>
        <dbReference type="ARBA" id="ARBA00022679"/>
    </source>
</evidence>
<dbReference type="Proteomes" id="UP000030147">
    <property type="component" value="Unassembled WGS sequence"/>
</dbReference>
<dbReference type="InterPro" id="IPR038371">
    <property type="entry name" value="Cu_polyphenol_OxRdtase_sf"/>
</dbReference>
<dbReference type="eggNOG" id="COG1496">
    <property type="taxonomic scope" value="Bacteria"/>
</dbReference>
<dbReference type="RefSeq" id="WP_036819954.1">
    <property type="nucleotide sequence ID" value="NZ_AVBF01000030.1"/>
</dbReference>
<dbReference type="PANTHER" id="PTHR30616">
    <property type="entry name" value="UNCHARACTERIZED PROTEIN YFIH"/>
    <property type="match status" value="1"/>
</dbReference>
<keyword evidence="14" id="KW-1185">Reference proteome</keyword>
<keyword evidence="7" id="KW-0378">Hydrolase</keyword>
<comment type="catalytic activity">
    <reaction evidence="1">
        <text>inosine + phosphate = alpha-D-ribose 1-phosphate + hypoxanthine</text>
        <dbReference type="Rhea" id="RHEA:27646"/>
        <dbReference type="ChEBI" id="CHEBI:17368"/>
        <dbReference type="ChEBI" id="CHEBI:17596"/>
        <dbReference type="ChEBI" id="CHEBI:43474"/>
        <dbReference type="ChEBI" id="CHEBI:57720"/>
        <dbReference type="EC" id="2.4.2.1"/>
    </reaction>
    <physiologicalReaction direction="left-to-right" evidence="1">
        <dbReference type="Rhea" id="RHEA:27647"/>
    </physiologicalReaction>
</comment>
<dbReference type="GO" id="GO:0005507">
    <property type="term" value="F:copper ion binding"/>
    <property type="evidence" value="ECO:0007669"/>
    <property type="project" value="TreeGrafter"/>
</dbReference>
<comment type="catalytic activity">
    <reaction evidence="11">
        <text>S-methyl-5'-thioadenosine + phosphate = 5-(methylsulfanyl)-alpha-D-ribose 1-phosphate + adenine</text>
        <dbReference type="Rhea" id="RHEA:11852"/>
        <dbReference type="ChEBI" id="CHEBI:16708"/>
        <dbReference type="ChEBI" id="CHEBI:17509"/>
        <dbReference type="ChEBI" id="CHEBI:43474"/>
        <dbReference type="ChEBI" id="CHEBI:58533"/>
        <dbReference type="EC" id="2.4.2.28"/>
    </reaction>
    <physiologicalReaction direction="left-to-right" evidence="11">
        <dbReference type="Rhea" id="RHEA:11853"/>
    </physiologicalReaction>
</comment>
<dbReference type="InterPro" id="IPR011324">
    <property type="entry name" value="Cytotoxic_necrot_fac-like_cat"/>
</dbReference>
<reference evidence="13 14" key="1">
    <citation type="journal article" date="2015" name="Stand. Genomic Sci.">
        <title>High quality draft genome sequence of the moderately halophilic bacterium Pontibacillus yanchengensis Y32(T) and comparison among Pontibacillus genomes.</title>
        <authorList>
            <person name="Huang J."/>
            <person name="Qiao Z.X."/>
            <person name="Tang J.W."/>
            <person name="Wang G."/>
        </authorList>
    </citation>
    <scope>NUCLEOTIDE SEQUENCE [LARGE SCALE GENOMIC DNA]</scope>
    <source>
        <strain evidence="13 14">Y32</strain>
    </source>
</reference>
<accession>A0A0A2TDD6</accession>
<dbReference type="GO" id="GO:0016787">
    <property type="term" value="F:hydrolase activity"/>
    <property type="evidence" value="ECO:0007669"/>
    <property type="project" value="UniProtKB-KW"/>
</dbReference>
<comment type="function">
    <text evidence="3">Purine nucleoside enzyme that catalyzes the phosphorolysis of adenosine and inosine nucleosides, yielding D-ribose 1-phosphate and the respective free bases, adenine and hypoxanthine. Also catalyzes the phosphorolysis of S-methyl-5'-thioadenosine into adenine and S-methyl-5-thio-alpha-D-ribose 1-phosphate. Also has adenosine deaminase activity.</text>
</comment>
<evidence type="ECO:0000256" key="11">
    <source>
        <dbReference type="ARBA" id="ARBA00049893"/>
    </source>
</evidence>
<dbReference type="SUPFAM" id="SSF64438">
    <property type="entry name" value="CNF1/YfiH-like putative cysteine hydrolases"/>
    <property type="match status" value="1"/>
</dbReference>
<dbReference type="CDD" id="cd16833">
    <property type="entry name" value="YfiH"/>
    <property type="match status" value="1"/>
</dbReference>
<comment type="cofactor">
    <cofactor evidence="2">
        <name>Zn(2+)</name>
        <dbReference type="ChEBI" id="CHEBI:29105"/>
    </cofactor>
</comment>
<dbReference type="PANTHER" id="PTHR30616:SF2">
    <property type="entry name" value="PURINE NUCLEOSIDE PHOSPHORYLASE LACC1"/>
    <property type="match status" value="1"/>
</dbReference>
<sequence length="273" mass="30651">MSESFHHTHPSYLEISKWTYSNPNLVAGMTTRLGGEGIAPFDSFNLGWHVPDVKDTIRKNRETLADLLQFPLKHWIGGEQVHDTEVYTVKKKDIGKGAFSQDNALPNCDGLITNLPNVLLTAFYADCVPLFFYDPVEEWVGIAHAGWKGTVAGMGPKMIRALEEKGVDSNHIKVAIGPSISGDVYEVDENVIQHIPHELRIEPTVLNKGNGKYLLSLQSMHKHLLLEAGVQEKNIEVSEYCTYQNDHLFFSHRRDKGKTGRMLGFIGLKRRGD</sequence>
<comment type="catalytic activity">
    <reaction evidence="10">
        <text>adenosine + phosphate = alpha-D-ribose 1-phosphate + adenine</text>
        <dbReference type="Rhea" id="RHEA:27642"/>
        <dbReference type="ChEBI" id="CHEBI:16335"/>
        <dbReference type="ChEBI" id="CHEBI:16708"/>
        <dbReference type="ChEBI" id="CHEBI:43474"/>
        <dbReference type="ChEBI" id="CHEBI:57720"/>
        <dbReference type="EC" id="2.4.2.1"/>
    </reaction>
    <physiologicalReaction direction="left-to-right" evidence="10">
        <dbReference type="Rhea" id="RHEA:27643"/>
    </physiologicalReaction>
</comment>
<dbReference type="EMBL" id="AVBF01000030">
    <property type="protein sequence ID" value="KGP72418.1"/>
    <property type="molecule type" value="Genomic_DNA"/>
</dbReference>
<keyword evidence="6" id="KW-0479">Metal-binding</keyword>
<protein>
    <recommendedName>
        <fullName evidence="12">Purine nucleoside phosphorylase</fullName>
    </recommendedName>
</protein>
<evidence type="ECO:0000256" key="9">
    <source>
        <dbReference type="ARBA" id="ARBA00047989"/>
    </source>
</evidence>
<evidence type="ECO:0000256" key="6">
    <source>
        <dbReference type="ARBA" id="ARBA00022723"/>
    </source>
</evidence>
<evidence type="ECO:0000256" key="2">
    <source>
        <dbReference type="ARBA" id="ARBA00001947"/>
    </source>
</evidence>
<name>A0A0A2TDD6_9BACI</name>
<proteinExistence type="inferred from homology"/>
<dbReference type="Pfam" id="PF02578">
    <property type="entry name" value="Cu-oxidase_4"/>
    <property type="match status" value="1"/>
</dbReference>
<evidence type="ECO:0000256" key="10">
    <source>
        <dbReference type="ARBA" id="ARBA00048968"/>
    </source>
</evidence>
<evidence type="ECO:0000256" key="4">
    <source>
        <dbReference type="ARBA" id="ARBA00007353"/>
    </source>
</evidence>
<dbReference type="Gene3D" id="3.60.140.10">
    <property type="entry name" value="CNF1/YfiH-like putative cysteine hydrolases"/>
    <property type="match status" value="1"/>
</dbReference>
<comment type="catalytic activity">
    <reaction evidence="9">
        <text>adenosine + H2O + H(+) = inosine + NH4(+)</text>
        <dbReference type="Rhea" id="RHEA:24408"/>
        <dbReference type="ChEBI" id="CHEBI:15377"/>
        <dbReference type="ChEBI" id="CHEBI:15378"/>
        <dbReference type="ChEBI" id="CHEBI:16335"/>
        <dbReference type="ChEBI" id="CHEBI:17596"/>
        <dbReference type="ChEBI" id="CHEBI:28938"/>
        <dbReference type="EC" id="3.5.4.4"/>
    </reaction>
    <physiologicalReaction direction="left-to-right" evidence="9">
        <dbReference type="Rhea" id="RHEA:24409"/>
    </physiologicalReaction>
</comment>
<evidence type="ECO:0000256" key="8">
    <source>
        <dbReference type="ARBA" id="ARBA00022833"/>
    </source>
</evidence>
<evidence type="ECO:0000256" key="1">
    <source>
        <dbReference type="ARBA" id="ARBA00000553"/>
    </source>
</evidence>